<reference evidence="2 3" key="1">
    <citation type="submission" date="2016-07" db="EMBL/GenBank/DDBJ databases">
        <title>Pervasive Adenine N6-methylation of Active Genes in Fungi.</title>
        <authorList>
            <consortium name="DOE Joint Genome Institute"/>
            <person name="Mondo S.J."/>
            <person name="Dannebaum R.O."/>
            <person name="Kuo R.C."/>
            <person name="Labutti K."/>
            <person name="Haridas S."/>
            <person name="Kuo A."/>
            <person name="Salamov A."/>
            <person name="Ahrendt S.R."/>
            <person name="Lipzen A."/>
            <person name="Sullivan W."/>
            <person name="Andreopoulos W.B."/>
            <person name="Clum A."/>
            <person name="Lindquist E."/>
            <person name="Daum C."/>
            <person name="Ramamoorthy G.K."/>
            <person name="Gryganskyi A."/>
            <person name="Culley D."/>
            <person name="Magnuson J.K."/>
            <person name="James T.Y."/>
            <person name="O'Malley M.A."/>
            <person name="Stajich J.E."/>
            <person name="Spatafora J.W."/>
            <person name="Visel A."/>
            <person name="Grigoriev I.V."/>
        </authorList>
    </citation>
    <scope>NUCLEOTIDE SEQUENCE [LARGE SCALE GENOMIC DNA]</scope>
    <source>
        <strain evidence="2 3">PL171</strain>
    </source>
</reference>
<accession>A0A1Y2HVI4</accession>
<feature type="non-terminal residue" evidence="2">
    <location>
        <position position="69"/>
    </location>
</feature>
<evidence type="ECO:0000313" key="2">
    <source>
        <dbReference type="EMBL" id="ORZ37152.1"/>
    </source>
</evidence>
<comment type="caution">
    <text evidence="2">The sequence shown here is derived from an EMBL/GenBank/DDBJ whole genome shotgun (WGS) entry which is preliminary data.</text>
</comment>
<dbReference type="EMBL" id="MCFL01000014">
    <property type="protein sequence ID" value="ORZ37152.1"/>
    <property type="molecule type" value="Genomic_DNA"/>
</dbReference>
<feature type="region of interest" description="Disordered" evidence="1">
    <location>
        <begin position="33"/>
        <end position="69"/>
    </location>
</feature>
<proteinExistence type="predicted"/>
<evidence type="ECO:0000256" key="1">
    <source>
        <dbReference type="SAM" id="MobiDB-lite"/>
    </source>
</evidence>
<dbReference type="AlphaFoldDB" id="A0A1Y2HVI4"/>
<protein>
    <submittedName>
        <fullName evidence="2">Uncharacterized protein</fullName>
    </submittedName>
</protein>
<keyword evidence="3" id="KW-1185">Reference proteome</keyword>
<name>A0A1Y2HVI4_9FUNG</name>
<organism evidence="2 3">
    <name type="scientific">Catenaria anguillulae PL171</name>
    <dbReference type="NCBI Taxonomy" id="765915"/>
    <lineage>
        <taxon>Eukaryota</taxon>
        <taxon>Fungi</taxon>
        <taxon>Fungi incertae sedis</taxon>
        <taxon>Blastocladiomycota</taxon>
        <taxon>Blastocladiomycetes</taxon>
        <taxon>Blastocladiales</taxon>
        <taxon>Catenariaceae</taxon>
        <taxon>Catenaria</taxon>
    </lineage>
</organism>
<sequence>MWNAIDGRVELIVEMMLNRSEIGERSWTLFVPNASQPPPHSSRESALDECPSRPSYASPLLDQPWRTMD</sequence>
<dbReference type="Proteomes" id="UP000193411">
    <property type="component" value="Unassembled WGS sequence"/>
</dbReference>
<gene>
    <name evidence="2" type="ORF">BCR44DRAFT_38031</name>
</gene>
<evidence type="ECO:0000313" key="3">
    <source>
        <dbReference type="Proteomes" id="UP000193411"/>
    </source>
</evidence>